<name>A0A3A3G5U3_9BURK</name>
<dbReference type="AlphaFoldDB" id="A0A3A3G5U3"/>
<feature type="chain" id="PRO_5017244343" description="Porin" evidence="1">
    <location>
        <begin position="21"/>
        <end position="107"/>
    </location>
</feature>
<protein>
    <recommendedName>
        <fullName evidence="4">Porin</fullName>
    </recommendedName>
</protein>
<gene>
    <name evidence="2" type="ORF">D3878_10075</name>
</gene>
<sequence length="107" mass="11470">MATVSALASLLLLAAPGAGAAQWTFTPSVGLAEIYSDNLRLTPRGTERSEFITQVTPGLAIAGDGPRLKFKANYKMQNFAYARQGGFSSNHQFIGNADAELVDQLFF</sequence>
<feature type="signal peptide" evidence="1">
    <location>
        <begin position="1"/>
        <end position="20"/>
    </location>
</feature>
<organism evidence="2 3">
    <name type="scientific">Noviherbaspirillum sedimenti</name>
    <dbReference type="NCBI Taxonomy" id="2320865"/>
    <lineage>
        <taxon>Bacteria</taxon>
        <taxon>Pseudomonadati</taxon>
        <taxon>Pseudomonadota</taxon>
        <taxon>Betaproteobacteria</taxon>
        <taxon>Burkholderiales</taxon>
        <taxon>Oxalobacteraceae</taxon>
        <taxon>Noviherbaspirillum</taxon>
    </lineage>
</organism>
<evidence type="ECO:0000313" key="2">
    <source>
        <dbReference type="EMBL" id="RJG01882.1"/>
    </source>
</evidence>
<reference evidence="3" key="1">
    <citation type="submission" date="2018-09" db="EMBL/GenBank/DDBJ databases">
        <authorList>
            <person name="Zhu H."/>
        </authorList>
    </citation>
    <scope>NUCLEOTIDE SEQUENCE [LARGE SCALE GENOMIC DNA]</scope>
    <source>
        <strain evidence="3">K1S02-23</strain>
    </source>
</reference>
<proteinExistence type="predicted"/>
<keyword evidence="3" id="KW-1185">Reference proteome</keyword>
<keyword evidence="1" id="KW-0732">Signal</keyword>
<dbReference type="EMBL" id="QYUQ01000002">
    <property type="protein sequence ID" value="RJG01882.1"/>
    <property type="molecule type" value="Genomic_DNA"/>
</dbReference>
<accession>A0A3A3G5U3</accession>
<evidence type="ECO:0000313" key="3">
    <source>
        <dbReference type="Proteomes" id="UP000266327"/>
    </source>
</evidence>
<evidence type="ECO:0000256" key="1">
    <source>
        <dbReference type="SAM" id="SignalP"/>
    </source>
</evidence>
<comment type="caution">
    <text evidence="2">The sequence shown here is derived from an EMBL/GenBank/DDBJ whole genome shotgun (WGS) entry which is preliminary data.</text>
</comment>
<dbReference type="Proteomes" id="UP000266327">
    <property type="component" value="Unassembled WGS sequence"/>
</dbReference>
<evidence type="ECO:0008006" key="4">
    <source>
        <dbReference type="Google" id="ProtNLM"/>
    </source>
</evidence>